<organism evidence="2 3">
    <name type="scientific">Enterococcus cecorum</name>
    <dbReference type="NCBI Taxonomy" id="44008"/>
    <lineage>
        <taxon>Bacteria</taxon>
        <taxon>Bacillati</taxon>
        <taxon>Bacillota</taxon>
        <taxon>Bacilli</taxon>
        <taxon>Lactobacillales</taxon>
        <taxon>Enterococcaceae</taxon>
        <taxon>Enterococcus</taxon>
    </lineage>
</organism>
<sequence>MKINSQIFLKYNLLESKVRNKVLIFMILFNNNVLHLDKLSTYLNISDVYLKYLVTELNQLLRGKARIQFQKNKHLKLIMAKNVNYLEIIHQIYGESIIL</sequence>
<evidence type="ECO:0000313" key="2">
    <source>
        <dbReference type="EMBL" id="NME49059.1"/>
    </source>
</evidence>
<dbReference type="Proteomes" id="UP000588071">
    <property type="component" value="Unassembled WGS sequence"/>
</dbReference>
<accession>A0A7X9NMQ5</accession>
<comment type="caution">
    <text evidence="2">The sequence shown here is derived from an EMBL/GenBank/DDBJ whole genome shotgun (WGS) entry which is preliminary data.</text>
</comment>
<dbReference type="InterPro" id="IPR013199">
    <property type="entry name" value="HTH_Mga_DNA-bd_dom"/>
</dbReference>
<evidence type="ECO:0000313" key="3">
    <source>
        <dbReference type="Proteomes" id="UP000588071"/>
    </source>
</evidence>
<dbReference type="EMBL" id="JABAFV010000002">
    <property type="protein sequence ID" value="NME49059.1"/>
    <property type="molecule type" value="Genomic_DNA"/>
</dbReference>
<dbReference type="Pfam" id="PF08280">
    <property type="entry name" value="HTH_Mga"/>
    <property type="match status" value="1"/>
</dbReference>
<name>A0A7X9NMQ5_9ENTE</name>
<protein>
    <recommendedName>
        <fullName evidence="1">M protein trans-acting positive regulator (MGA) HTH domain-containing protein</fullName>
    </recommendedName>
</protein>
<feature type="domain" description="M protein trans-acting positive regulator (MGA) HTH" evidence="1">
    <location>
        <begin position="15"/>
        <end position="73"/>
    </location>
</feature>
<dbReference type="AlphaFoldDB" id="A0A7X9NMQ5"/>
<evidence type="ECO:0000259" key="1">
    <source>
        <dbReference type="Pfam" id="PF08280"/>
    </source>
</evidence>
<proteinExistence type="predicted"/>
<reference evidence="2 3" key="1">
    <citation type="submission" date="2020-04" db="EMBL/GenBank/DDBJ databases">
        <authorList>
            <person name="Hitch T.C.A."/>
            <person name="Wylensek D."/>
            <person name="Clavel T."/>
        </authorList>
    </citation>
    <scope>NUCLEOTIDE SEQUENCE [LARGE SCALE GENOMIC DNA]</scope>
    <source>
        <strain evidence="2 3">WCA-380-WT-3C</strain>
    </source>
</reference>
<gene>
    <name evidence="2" type="ORF">HF857_02085</name>
</gene>